<keyword evidence="3" id="KW-0012">Acyltransferase</keyword>
<organism evidence="3 4">
    <name type="scientific">Streptomyces pyxinae</name>
    <dbReference type="NCBI Taxonomy" id="2970734"/>
    <lineage>
        <taxon>Bacteria</taxon>
        <taxon>Bacillati</taxon>
        <taxon>Actinomycetota</taxon>
        <taxon>Actinomycetes</taxon>
        <taxon>Kitasatosporales</taxon>
        <taxon>Streptomycetaceae</taxon>
        <taxon>Streptomyces</taxon>
    </lineage>
</organism>
<sequence>MTVCRDGAEFGRLAGEWGRLYRRCRTVTPFQSHSWLYSWWLSYGVLGTLRVVLVRHGGTLVAAAPLRLVRGPVPVLTPLGGAITDFTDVLVDDARPQALAVLARALRGLARTAVLDLREVRPGAAAERLYAGWVGPRARLTDSTCLELPARPIEELIARLPSPRAQKVRAKLRRLDRMEIEEHAVPGGEVPAALDRLLALHRRQWAGRGVTPEHLSARFAEHLGRAVRLMVEAGEARVTEFRIAGELVASDLTLLSPRLAGGYLYGADPVLRSGKADVTTLLLRSGARESSARGRSVLSLLRGREPYKNHWRPEAVTNRRLLLARRRTAVPLLVLAGCAALRTRAAELLRDRDRGRGRGLARRPGRTRLPARPGHPGRFRALRRLRRGGGAG</sequence>
<dbReference type="GO" id="GO:0016746">
    <property type="term" value="F:acyltransferase activity"/>
    <property type="evidence" value="ECO:0007669"/>
    <property type="project" value="UniProtKB-KW"/>
</dbReference>
<feature type="domain" description="BioF2-like acetyltransferase" evidence="2">
    <location>
        <begin position="165"/>
        <end position="308"/>
    </location>
</feature>
<evidence type="ECO:0000313" key="3">
    <source>
        <dbReference type="EMBL" id="MCS0638985.1"/>
    </source>
</evidence>
<dbReference type="InterPro" id="IPR016181">
    <property type="entry name" value="Acyl_CoA_acyltransferase"/>
</dbReference>
<dbReference type="Pfam" id="PF13480">
    <property type="entry name" value="Acetyltransf_6"/>
    <property type="match status" value="1"/>
</dbReference>
<comment type="caution">
    <text evidence="3">The sequence shown here is derived from an EMBL/GenBank/DDBJ whole genome shotgun (WGS) entry which is preliminary data.</text>
</comment>
<dbReference type="EMBL" id="JANUGQ010000029">
    <property type="protein sequence ID" value="MCS0638985.1"/>
    <property type="molecule type" value="Genomic_DNA"/>
</dbReference>
<reference evidence="3" key="1">
    <citation type="submission" date="2022-08" db="EMBL/GenBank/DDBJ databases">
        <authorList>
            <person name="Somphong A."/>
            <person name="Phongsopitanun W."/>
        </authorList>
    </citation>
    <scope>NUCLEOTIDE SEQUENCE</scope>
    <source>
        <strain evidence="3">LP05-1</strain>
    </source>
</reference>
<dbReference type="SUPFAM" id="SSF55729">
    <property type="entry name" value="Acyl-CoA N-acyltransferases (Nat)"/>
    <property type="match status" value="1"/>
</dbReference>
<feature type="compositionally biased region" description="Basic residues" evidence="1">
    <location>
        <begin position="357"/>
        <end position="366"/>
    </location>
</feature>
<gene>
    <name evidence="3" type="ORF">NX801_25730</name>
</gene>
<dbReference type="EC" id="2.3.1.-" evidence="3"/>
<keyword evidence="4" id="KW-1185">Reference proteome</keyword>
<name>A0ABT2CNV1_9ACTN</name>
<dbReference type="InterPro" id="IPR038740">
    <property type="entry name" value="BioF2-like_GNAT_dom"/>
</dbReference>
<dbReference type="Proteomes" id="UP001431313">
    <property type="component" value="Unassembled WGS sequence"/>
</dbReference>
<evidence type="ECO:0000313" key="4">
    <source>
        <dbReference type="Proteomes" id="UP001431313"/>
    </source>
</evidence>
<evidence type="ECO:0000259" key="2">
    <source>
        <dbReference type="Pfam" id="PF13480"/>
    </source>
</evidence>
<proteinExistence type="predicted"/>
<protein>
    <submittedName>
        <fullName evidence="3">GNAT family N-acetyltransferase</fullName>
        <ecNumber evidence="3">2.3.1.-</ecNumber>
    </submittedName>
</protein>
<feature type="region of interest" description="Disordered" evidence="1">
    <location>
        <begin position="355"/>
        <end position="377"/>
    </location>
</feature>
<accession>A0ABT2CNV1</accession>
<evidence type="ECO:0000256" key="1">
    <source>
        <dbReference type="SAM" id="MobiDB-lite"/>
    </source>
</evidence>
<keyword evidence="3" id="KW-0808">Transferase</keyword>